<evidence type="ECO:0000256" key="1">
    <source>
        <dbReference type="ARBA" id="ARBA00009437"/>
    </source>
</evidence>
<feature type="compositionally biased region" description="Polar residues" evidence="5">
    <location>
        <begin position="338"/>
        <end position="353"/>
    </location>
</feature>
<accession>A0ABU6C923</accession>
<proteinExistence type="inferred from homology"/>
<sequence length="381" mass="39948">MDFSLRHIRSFLEVCRTGNLTRAAAALGYSQSSVTGHIKSLESELGTPLFRRHAHGVRLTPAGEIFRGYAHRIVGTVDELAGEIRLRGEASGQIRVGAVPLLIGSLENGLMNECQYRYPRVHVSPRVVGAAEIRAVVVAGGLDLGLLLLDRPGDTAAESTTKGRGLVPAGRAGDTSGAVITRLCRVDLVPVGGQRFAGATSARERLPRGTRIVVVGADCPSQQRLPRVLHSRDGVAPPLWEVTSVASARQYVATGLGIAMLPYEPAFEQGTPDGLTVLRGLPVARMHAGLVLPSMGWLSSAAAAFADLVDRHGRKELERSAGGGPAITEADHGGPGSHPSSAQSSELRPSSVMQRPAHCDAGASAGPHVLAPPLRAAGYRS</sequence>
<keyword evidence="8" id="KW-1185">Reference proteome</keyword>
<dbReference type="RefSeq" id="WP_324768450.1">
    <property type="nucleotide sequence ID" value="NZ_BAAATS010000062.1"/>
</dbReference>
<dbReference type="PRINTS" id="PR00039">
    <property type="entry name" value="HTHLYSR"/>
</dbReference>
<evidence type="ECO:0000256" key="4">
    <source>
        <dbReference type="ARBA" id="ARBA00023163"/>
    </source>
</evidence>
<dbReference type="Gene3D" id="3.40.190.290">
    <property type="match status" value="1"/>
</dbReference>
<dbReference type="Pfam" id="PF00126">
    <property type="entry name" value="HTH_1"/>
    <property type="match status" value="1"/>
</dbReference>
<evidence type="ECO:0000313" key="8">
    <source>
        <dbReference type="Proteomes" id="UP001352223"/>
    </source>
</evidence>
<dbReference type="InterPro" id="IPR036390">
    <property type="entry name" value="WH_DNA-bd_sf"/>
</dbReference>
<dbReference type="InterPro" id="IPR000847">
    <property type="entry name" value="LysR_HTH_N"/>
</dbReference>
<dbReference type="Proteomes" id="UP001352223">
    <property type="component" value="Unassembled WGS sequence"/>
</dbReference>
<dbReference type="Gene3D" id="3.40.190.10">
    <property type="entry name" value="Periplasmic binding protein-like II"/>
    <property type="match status" value="1"/>
</dbReference>
<dbReference type="Pfam" id="PF03466">
    <property type="entry name" value="LysR_substrate"/>
    <property type="match status" value="1"/>
</dbReference>
<keyword evidence="2" id="KW-0805">Transcription regulation</keyword>
<feature type="domain" description="HTH lysR-type" evidence="6">
    <location>
        <begin position="1"/>
        <end position="60"/>
    </location>
</feature>
<dbReference type="PROSITE" id="PS50931">
    <property type="entry name" value="HTH_LYSR"/>
    <property type="match status" value="1"/>
</dbReference>
<dbReference type="SUPFAM" id="SSF53850">
    <property type="entry name" value="Periplasmic binding protein-like II"/>
    <property type="match status" value="1"/>
</dbReference>
<dbReference type="InterPro" id="IPR050950">
    <property type="entry name" value="HTH-type_LysR_regulators"/>
</dbReference>
<keyword evidence="3" id="KW-0238">DNA-binding</keyword>
<evidence type="ECO:0000259" key="6">
    <source>
        <dbReference type="PROSITE" id="PS50931"/>
    </source>
</evidence>
<evidence type="ECO:0000256" key="2">
    <source>
        <dbReference type="ARBA" id="ARBA00023015"/>
    </source>
</evidence>
<dbReference type="Gene3D" id="1.10.10.10">
    <property type="entry name" value="Winged helix-like DNA-binding domain superfamily/Winged helix DNA-binding domain"/>
    <property type="match status" value="1"/>
</dbReference>
<evidence type="ECO:0000256" key="5">
    <source>
        <dbReference type="SAM" id="MobiDB-lite"/>
    </source>
</evidence>
<comment type="caution">
    <text evidence="7">The sequence shown here is derived from an EMBL/GenBank/DDBJ whole genome shotgun (WGS) entry which is preliminary data.</text>
</comment>
<dbReference type="PANTHER" id="PTHR30419:SF8">
    <property type="entry name" value="NITROGEN ASSIMILATION TRANSCRIPTIONAL ACTIVATOR-RELATED"/>
    <property type="match status" value="1"/>
</dbReference>
<dbReference type="InterPro" id="IPR036388">
    <property type="entry name" value="WH-like_DNA-bd_sf"/>
</dbReference>
<keyword evidence="4" id="KW-0804">Transcription</keyword>
<organism evidence="7 8">
    <name type="scientific">Streptomyces kunmingensis</name>
    <dbReference type="NCBI Taxonomy" id="68225"/>
    <lineage>
        <taxon>Bacteria</taxon>
        <taxon>Bacillati</taxon>
        <taxon>Actinomycetota</taxon>
        <taxon>Actinomycetes</taxon>
        <taxon>Kitasatosporales</taxon>
        <taxon>Streptomycetaceae</taxon>
        <taxon>Streptomyces</taxon>
    </lineage>
</organism>
<reference evidence="7 8" key="1">
    <citation type="submission" date="2022-10" db="EMBL/GenBank/DDBJ databases">
        <authorList>
            <person name="Xie J."/>
            <person name="Shen N."/>
        </authorList>
    </citation>
    <scope>NUCLEOTIDE SEQUENCE [LARGE SCALE GENOMIC DNA]</scope>
    <source>
        <strain evidence="7 8">DSM 41681</strain>
    </source>
</reference>
<comment type="similarity">
    <text evidence="1">Belongs to the LysR transcriptional regulatory family.</text>
</comment>
<evidence type="ECO:0000313" key="7">
    <source>
        <dbReference type="EMBL" id="MEB3961210.1"/>
    </source>
</evidence>
<feature type="region of interest" description="Disordered" evidence="5">
    <location>
        <begin position="317"/>
        <end position="381"/>
    </location>
</feature>
<gene>
    <name evidence="7" type="ORF">OKJ48_13270</name>
</gene>
<name>A0ABU6C923_9ACTN</name>
<dbReference type="SUPFAM" id="SSF46785">
    <property type="entry name" value="Winged helix' DNA-binding domain"/>
    <property type="match status" value="1"/>
</dbReference>
<evidence type="ECO:0000256" key="3">
    <source>
        <dbReference type="ARBA" id="ARBA00023125"/>
    </source>
</evidence>
<dbReference type="PANTHER" id="PTHR30419">
    <property type="entry name" value="HTH-TYPE TRANSCRIPTIONAL REGULATOR YBHD"/>
    <property type="match status" value="1"/>
</dbReference>
<dbReference type="InterPro" id="IPR005119">
    <property type="entry name" value="LysR_subst-bd"/>
</dbReference>
<dbReference type="EMBL" id="JAOZYB010000081">
    <property type="protein sequence ID" value="MEB3961210.1"/>
    <property type="molecule type" value="Genomic_DNA"/>
</dbReference>
<protein>
    <submittedName>
        <fullName evidence="7">LysR family transcriptional regulator</fullName>
    </submittedName>
</protein>